<accession>A0A2M7XE73</accession>
<name>A0A2M7XE73_9BACT</name>
<reference evidence="2" key="1">
    <citation type="submission" date="2017-09" db="EMBL/GenBank/DDBJ databases">
        <title>Depth-based differentiation of microbial function through sediment-hosted aquifers and enrichment of novel symbionts in the deep terrestrial subsurface.</title>
        <authorList>
            <person name="Probst A.J."/>
            <person name="Ladd B."/>
            <person name="Jarett J.K."/>
            <person name="Geller-Mcgrath D.E."/>
            <person name="Sieber C.M.K."/>
            <person name="Emerson J.B."/>
            <person name="Anantharaman K."/>
            <person name="Thomas B.C."/>
            <person name="Malmstrom R."/>
            <person name="Stieglmeier M."/>
            <person name="Klingl A."/>
            <person name="Woyke T."/>
            <person name="Ryan C.M."/>
            <person name="Banfield J.F."/>
        </authorList>
    </citation>
    <scope>NUCLEOTIDE SEQUENCE [LARGE SCALE GENOMIC DNA]</scope>
</reference>
<comment type="caution">
    <text evidence="1">The sequence shown here is derived from an EMBL/GenBank/DDBJ whole genome shotgun (WGS) entry which is preliminary data.</text>
</comment>
<dbReference type="Proteomes" id="UP000229385">
    <property type="component" value="Unassembled WGS sequence"/>
</dbReference>
<sequence length="230" mass="27551">MTDTEQVNFLFNGDSRYEEERFMELGDALQRLFDQDPDRLFDVTNWDFFEKTGFTTDHLYHLEGQLLSSMWAHKQKHLNPMFVLRYTSVGELPMKSVLNLITERSIKINQIDIVLVSKESIILNLVCDLSDMKVQGEIVGLDIHQFVNNVLQDESLERKLIIEMFKHQIDEVVEWRQLSHILYRDFEENPNQYKKRIKSLYQTTNKKMRDYFKIDQDYIDRNKSGLFRKL</sequence>
<protein>
    <submittedName>
        <fullName evidence="1">Uncharacterized protein</fullName>
    </submittedName>
</protein>
<evidence type="ECO:0000313" key="1">
    <source>
        <dbReference type="EMBL" id="PJA46164.1"/>
    </source>
</evidence>
<organism evidence="1 2">
    <name type="scientific">Candidatus Uhrbacteria bacterium CG_4_9_14_3_um_filter_50_9</name>
    <dbReference type="NCBI Taxonomy" id="1975035"/>
    <lineage>
        <taxon>Bacteria</taxon>
        <taxon>Candidatus Uhriibacteriota</taxon>
    </lineage>
</organism>
<dbReference type="AlphaFoldDB" id="A0A2M7XE73"/>
<proteinExistence type="predicted"/>
<dbReference type="EMBL" id="PFWU01000009">
    <property type="protein sequence ID" value="PJA46164.1"/>
    <property type="molecule type" value="Genomic_DNA"/>
</dbReference>
<evidence type="ECO:0000313" key="2">
    <source>
        <dbReference type="Proteomes" id="UP000229385"/>
    </source>
</evidence>
<gene>
    <name evidence="1" type="ORF">CO174_00795</name>
</gene>